<organism evidence="1 2">
    <name type="scientific">Acinetobacter rudis</name>
    <dbReference type="NCBI Taxonomy" id="632955"/>
    <lineage>
        <taxon>Bacteria</taxon>
        <taxon>Pseudomonadati</taxon>
        <taxon>Pseudomonadota</taxon>
        <taxon>Gammaproteobacteria</taxon>
        <taxon>Moraxellales</taxon>
        <taxon>Moraxellaceae</taxon>
        <taxon>Acinetobacter</taxon>
    </lineage>
</organism>
<accession>A0AAW8J9L2</accession>
<name>A0AAW8J9L2_9GAMM</name>
<evidence type="ECO:0000313" key="1">
    <source>
        <dbReference type="EMBL" id="MDQ8935849.1"/>
    </source>
</evidence>
<dbReference type="EMBL" id="JAVIDL010000014">
    <property type="protein sequence ID" value="MDQ8935849.1"/>
    <property type="molecule type" value="Genomic_DNA"/>
</dbReference>
<gene>
    <name evidence="1" type="ORF">RFH47_08905</name>
</gene>
<reference evidence="1" key="1">
    <citation type="submission" date="2023-08" db="EMBL/GenBank/DDBJ databases">
        <title>Emergence of clinically-relevant ST2 carbapenem-resistant Acinetobacter baumannii strains in hospital sewages in Zhejiang, East of China.</title>
        <authorList>
            <person name="Kaichao C."/>
            <person name="Zhang R."/>
        </authorList>
    </citation>
    <scope>NUCLEOTIDE SEQUENCE</scope>
    <source>
        <strain evidence="1">M-RB-37</strain>
    </source>
</reference>
<dbReference type="AlphaFoldDB" id="A0AAW8J9L2"/>
<evidence type="ECO:0008006" key="3">
    <source>
        <dbReference type="Google" id="ProtNLM"/>
    </source>
</evidence>
<sequence length="122" mass="13865">MKQRIVILAVMLGLTACAEKKPATPEEKWKGYCTSVSNAARTIALDRQNGITKQEALDYANKLTDPTTKSFVLQQIETIYAFPAEQLRADKEKVRDQFKQQAYEICVNAPHDPNKMPDYKPF</sequence>
<evidence type="ECO:0000313" key="2">
    <source>
        <dbReference type="Proteomes" id="UP001243844"/>
    </source>
</evidence>
<dbReference type="RefSeq" id="WP_308976724.1">
    <property type="nucleotide sequence ID" value="NZ_JAVIDL010000014.1"/>
</dbReference>
<dbReference type="PROSITE" id="PS51257">
    <property type="entry name" value="PROKAR_LIPOPROTEIN"/>
    <property type="match status" value="1"/>
</dbReference>
<comment type="caution">
    <text evidence="1">The sequence shown here is derived from an EMBL/GenBank/DDBJ whole genome shotgun (WGS) entry which is preliminary data.</text>
</comment>
<dbReference type="Proteomes" id="UP001243844">
    <property type="component" value="Unassembled WGS sequence"/>
</dbReference>
<proteinExistence type="predicted"/>
<protein>
    <recommendedName>
        <fullName evidence="3">Lipoprotein</fullName>
    </recommendedName>
</protein>